<dbReference type="GO" id="GO:0006099">
    <property type="term" value="P:tricarboxylic acid cycle"/>
    <property type="evidence" value="ECO:0007669"/>
    <property type="project" value="UniProtKB-UniPathway"/>
</dbReference>
<dbReference type="CDD" id="cd06102">
    <property type="entry name" value="citrate_synt_like_2"/>
    <property type="match status" value="1"/>
</dbReference>
<dbReference type="InterPro" id="IPR000551">
    <property type="entry name" value="MerR-type_HTH_dom"/>
</dbReference>
<proteinExistence type="inferred from homology"/>
<dbReference type="GO" id="GO:0036440">
    <property type="term" value="F:citrate synthase activity"/>
    <property type="evidence" value="ECO:0007669"/>
    <property type="project" value="UniProtKB-EC"/>
</dbReference>
<evidence type="ECO:0000313" key="6">
    <source>
        <dbReference type="EMBL" id="AOJ01170.1"/>
    </source>
</evidence>
<evidence type="ECO:0000259" key="5">
    <source>
        <dbReference type="PROSITE" id="PS50937"/>
    </source>
</evidence>
<keyword evidence="4" id="KW-0808">Transferase</keyword>
<dbReference type="PANTHER" id="PTHR11739:SF4">
    <property type="entry name" value="CITRATE SYNTHASE, PEROXISOMAL"/>
    <property type="match status" value="1"/>
</dbReference>
<dbReference type="GO" id="GO:0006355">
    <property type="term" value="P:regulation of DNA-templated transcription"/>
    <property type="evidence" value="ECO:0007669"/>
    <property type="project" value="InterPro"/>
</dbReference>
<name>A0A1B4FBV2_9BURK</name>
<evidence type="ECO:0000256" key="4">
    <source>
        <dbReference type="ARBA" id="ARBA00022679"/>
    </source>
</evidence>
<reference evidence="6 7" key="1">
    <citation type="submission" date="2015-12" db="EMBL/GenBank/DDBJ databases">
        <title>Diversity of Burkholderia near neighbor genomes.</title>
        <authorList>
            <person name="Sahl J."/>
            <person name="Wagner D."/>
            <person name="Keim P."/>
        </authorList>
    </citation>
    <scope>NUCLEOTIDE SEQUENCE [LARGE SCALE GENOMIC DNA]</scope>
    <source>
        <strain evidence="6 7">BDU6</strain>
    </source>
</reference>
<evidence type="ECO:0000256" key="2">
    <source>
        <dbReference type="ARBA" id="ARBA00010566"/>
    </source>
</evidence>
<dbReference type="PANTHER" id="PTHR11739">
    <property type="entry name" value="CITRATE SYNTHASE"/>
    <property type="match status" value="1"/>
</dbReference>
<dbReference type="InterPro" id="IPR036969">
    <property type="entry name" value="Citrate_synthase_sf"/>
</dbReference>
<dbReference type="PROSITE" id="PS50937">
    <property type="entry name" value="HTH_MERR_2"/>
    <property type="match status" value="1"/>
</dbReference>
<evidence type="ECO:0000256" key="3">
    <source>
        <dbReference type="ARBA" id="ARBA00012972"/>
    </source>
</evidence>
<gene>
    <name evidence="6" type="ORF">WS70_04440</name>
</gene>
<keyword evidence="7" id="KW-1185">Reference proteome</keyword>
<accession>A0A1B4FBV2</accession>
<dbReference type="UniPathway" id="UPA00223">
    <property type="reaction ID" value="UER00717"/>
</dbReference>
<comment type="pathway">
    <text evidence="1">Carbohydrate metabolism; tricarboxylic acid cycle; isocitrate from oxaloacetate: step 1/2.</text>
</comment>
<comment type="similarity">
    <text evidence="2">Belongs to the citrate synthase family.</text>
</comment>
<dbReference type="InterPro" id="IPR002020">
    <property type="entry name" value="Citrate_synthase"/>
</dbReference>
<dbReference type="SUPFAM" id="SSF46955">
    <property type="entry name" value="Putative DNA-binding domain"/>
    <property type="match status" value="1"/>
</dbReference>
<evidence type="ECO:0000313" key="7">
    <source>
        <dbReference type="Proteomes" id="UP000062519"/>
    </source>
</evidence>
<dbReference type="Pfam" id="PF00376">
    <property type="entry name" value="MerR"/>
    <property type="match status" value="1"/>
</dbReference>
<dbReference type="Gene3D" id="1.10.230.10">
    <property type="entry name" value="Cytochrome P450-Terp, domain 2"/>
    <property type="match status" value="1"/>
</dbReference>
<dbReference type="AlphaFoldDB" id="A0A1B4FBV2"/>
<dbReference type="EC" id="2.3.3.16" evidence="3"/>
<dbReference type="GO" id="GO:0005975">
    <property type="term" value="P:carbohydrate metabolic process"/>
    <property type="evidence" value="ECO:0007669"/>
    <property type="project" value="TreeGrafter"/>
</dbReference>
<dbReference type="GO" id="GO:0005829">
    <property type="term" value="C:cytosol"/>
    <property type="evidence" value="ECO:0007669"/>
    <property type="project" value="TreeGrafter"/>
</dbReference>
<dbReference type="InterPro" id="IPR016143">
    <property type="entry name" value="Citrate_synth-like_sm_a-sub"/>
</dbReference>
<dbReference type="InterPro" id="IPR016142">
    <property type="entry name" value="Citrate_synth-like_lrg_a-sub"/>
</dbReference>
<sequence length="447" mass="47185">MSRLSANEAAQLLGVSVPTLYAYVSRGLLQSRADGASKRRYYDANEVRLLARRRADAKRAGNVAERTLDWGVPVLESRITQVADGKLSYRGRDAIALATTATLEEAAALLWERPLTRVQAAPFVARSFDAARWRGWLDLWRDRPPLERALALLPVAAPATLSEAGRSSPSIADAAPFDASPGMPASAPDIDADVDAALPRRDAQLDEAATLLRLATAALAASTPSAEPAHRQLAAAWRVNDPRDVDLLRIALVLCADHELNPSTFTVRCIASTGAPLFGAIAGGLAALSGPRHGGETLRVAALLDGAARARDLNRYVAAQIASYAHEPDARTQLPGFGHPLYPDGDPRATLLIDALIEALAARSAARPALDGTLALAEAVQAALGEKPTIDFALAALERTLALPAGAASTLFAAGRVAGWIAHALEQRADGKLIRPRARYVGVDHAA</sequence>
<dbReference type="KEGG" id="buu:WS70_04440"/>
<dbReference type="Pfam" id="PF00285">
    <property type="entry name" value="Citrate_synt"/>
    <property type="match status" value="1"/>
</dbReference>
<dbReference type="EMBL" id="CP013386">
    <property type="protein sequence ID" value="AOJ01170.1"/>
    <property type="molecule type" value="Genomic_DNA"/>
</dbReference>
<dbReference type="RefSeq" id="WP_059596708.1">
    <property type="nucleotide sequence ID" value="NZ_CP013386.1"/>
</dbReference>
<dbReference type="Gene3D" id="1.10.580.10">
    <property type="entry name" value="Citrate Synthase, domain 1"/>
    <property type="match status" value="1"/>
</dbReference>
<dbReference type="Gene3D" id="1.10.1660.10">
    <property type="match status" value="1"/>
</dbReference>
<dbReference type="GO" id="GO:0003677">
    <property type="term" value="F:DNA binding"/>
    <property type="evidence" value="ECO:0007669"/>
    <property type="project" value="InterPro"/>
</dbReference>
<organism evidence="6 7">
    <name type="scientific">Burkholderia mayonis</name>
    <dbReference type="NCBI Taxonomy" id="1385591"/>
    <lineage>
        <taxon>Bacteria</taxon>
        <taxon>Pseudomonadati</taxon>
        <taxon>Pseudomonadota</taxon>
        <taxon>Betaproteobacteria</taxon>
        <taxon>Burkholderiales</taxon>
        <taxon>Burkholderiaceae</taxon>
        <taxon>Burkholderia</taxon>
        <taxon>pseudomallei group</taxon>
    </lineage>
</organism>
<dbReference type="Proteomes" id="UP000062519">
    <property type="component" value="Chromosome 1"/>
</dbReference>
<protein>
    <recommendedName>
        <fullName evidence="3">citrate synthase (unknown stereospecificity)</fullName>
        <ecNumber evidence="3">2.3.3.16</ecNumber>
    </recommendedName>
</protein>
<dbReference type="SUPFAM" id="SSF48256">
    <property type="entry name" value="Citrate synthase"/>
    <property type="match status" value="1"/>
</dbReference>
<feature type="domain" description="HTH merR-type" evidence="5">
    <location>
        <begin position="8"/>
        <end position="52"/>
    </location>
</feature>
<evidence type="ECO:0000256" key="1">
    <source>
        <dbReference type="ARBA" id="ARBA00004751"/>
    </source>
</evidence>
<dbReference type="InterPro" id="IPR009061">
    <property type="entry name" value="DNA-bd_dom_put_sf"/>
</dbReference>